<dbReference type="InterPro" id="IPR039448">
    <property type="entry name" value="Beta_helix"/>
</dbReference>
<dbReference type="AlphaFoldDB" id="A0A8J3B0C1"/>
<evidence type="ECO:0000256" key="1">
    <source>
        <dbReference type="SAM" id="MobiDB-lite"/>
    </source>
</evidence>
<feature type="chain" id="PRO_5035205809" description="Right handed beta helix domain-containing protein" evidence="2">
    <location>
        <begin position="36"/>
        <end position="655"/>
    </location>
</feature>
<feature type="region of interest" description="Disordered" evidence="1">
    <location>
        <begin position="635"/>
        <end position="655"/>
    </location>
</feature>
<dbReference type="InterPro" id="IPR006311">
    <property type="entry name" value="TAT_signal"/>
</dbReference>
<evidence type="ECO:0000259" key="4">
    <source>
        <dbReference type="Pfam" id="PF13229"/>
    </source>
</evidence>
<feature type="compositionally biased region" description="Pro residues" evidence="1">
    <location>
        <begin position="71"/>
        <end position="86"/>
    </location>
</feature>
<feature type="region of interest" description="Disordered" evidence="1">
    <location>
        <begin position="32"/>
        <end position="100"/>
    </location>
</feature>
<feature type="compositionally biased region" description="Low complexity" evidence="1">
    <location>
        <begin position="60"/>
        <end position="70"/>
    </location>
</feature>
<feature type="domain" description="Periplasmic copper-binding protein NosD beta helix" evidence="3">
    <location>
        <begin position="448"/>
        <end position="568"/>
    </location>
</feature>
<evidence type="ECO:0000313" key="5">
    <source>
        <dbReference type="EMBL" id="GGJ82024.1"/>
    </source>
</evidence>
<protein>
    <recommendedName>
        <fullName evidence="7">Right handed beta helix domain-containing protein</fullName>
    </recommendedName>
</protein>
<organism evidence="5 6">
    <name type="scientific">Pilimelia anulata</name>
    <dbReference type="NCBI Taxonomy" id="53371"/>
    <lineage>
        <taxon>Bacteria</taxon>
        <taxon>Bacillati</taxon>
        <taxon>Actinomycetota</taxon>
        <taxon>Actinomycetes</taxon>
        <taxon>Micromonosporales</taxon>
        <taxon>Micromonosporaceae</taxon>
        <taxon>Pilimelia</taxon>
    </lineage>
</organism>
<reference evidence="5" key="1">
    <citation type="journal article" date="2014" name="Int. J. Syst. Evol. Microbiol.">
        <title>Complete genome sequence of Corynebacterium casei LMG S-19264T (=DSM 44701T), isolated from a smear-ripened cheese.</title>
        <authorList>
            <consortium name="US DOE Joint Genome Institute (JGI-PGF)"/>
            <person name="Walter F."/>
            <person name="Albersmeier A."/>
            <person name="Kalinowski J."/>
            <person name="Ruckert C."/>
        </authorList>
    </citation>
    <scope>NUCLEOTIDE SEQUENCE</scope>
    <source>
        <strain evidence="5">JCM 3090</strain>
    </source>
</reference>
<keyword evidence="2" id="KW-0732">Signal</keyword>
<evidence type="ECO:0000259" key="3">
    <source>
        <dbReference type="Pfam" id="PF05048"/>
    </source>
</evidence>
<evidence type="ECO:0000313" key="6">
    <source>
        <dbReference type="Proteomes" id="UP000649739"/>
    </source>
</evidence>
<accession>A0A8J3B0C1</accession>
<dbReference type="Proteomes" id="UP000649739">
    <property type="component" value="Unassembled WGS sequence"/>
</dbReference>
<evidence type="ECO:0000256" key="2">
    <source>
        <dbReference type="SAM" id="SignalP"/>
    </source>
</evidence>
<sequence length="655" mass="65718">MNRPLARRPSTRRAALAAAVAAVVAASGGALPAAAGPGAAPAPTAPAPLSPVAPAPPAAVPAGTVAVPAPAANPAPSDPPTPPVPGPAAGVPTAPPAAGPVVPAPLDRSPAVLAQQAALVAAEEARIATLRAVEAGAGEQWRAAPYRLRVAGGFTLVLTPRPEPYTFADLAALAPTTFVPQGRRAYLLTESLLVTRGATLDLARPATTELRLASDPGGYVSIVSIGGRLLLTGAPRNPLTVTSWNLRRTAPDADTADGRAYVRTIGGAAVFTAVRFQRLGFGGGGTGGVSLGGPATPAAPPRRAIPDAAVSAPVRPAAGTAVPLIVPDARYTAAALPYTPPVVRRSRFVGNAFGLVLDGAPRAVVAGSTVLGSLADGVVLHRGTTDARIDGTTASGNRGSGFVLADRAARNTLAGCTAEANRQDGFTLTGDAGVDHLPYGRAPDAGAGTAVTGGVARNNLHYGIAVDGAAGARIQGNWVVGGDMGIVLRRTAGATVTHNQVRESAQHGVAVLDGAATVADNVIADVRNGVYVRDAVAAVRGNTITKASTHGIEFLGGTDGSAVAENLLATTGGSALDLSGAAGEIDLLGNRTVERRPEPTGWRALAQRTTPTTVLWALVLLALAGTAFRRRARPGGKLPYARTAPPRARGPRFGR</sequence>
<dbReference type="SUPFAM" id="SSF51126">
    <property type="entry name" value="Pectin lyase-like"/>
    <property type="match status" value="1"/>
</dbReference>
<feature type="signal peptide" evidence="2">
    <location>
        <begin position="1"/>
        <end position="35"/>
    </location>
</feature>
<dbReference type="PROSITE" id="PS51318">
    <property type="entry name" value="TAT"/>
    <property type="match status" value="1"/>
</dbReference>
<keyword evidence="6" id="KW-1185">Reference proteome</keyword>
<dbReference type="Gene3D" id="2.160.20.10">
    <property type="entry name" value="Single-stranded right-handed beta-helix, Pectin lyase-like"/>
    <property type="match status" value="2"/>
</dbReference>
<dbReference type="SMART" id="SM00710">
    <property type="entry name" value="PbH1"/>
    <property type="match status" value="8"/>
</dbReference>
<dbReference type="Pfam" id="PF05048">
    <property type="entry name" value="NosD"/>
    <property type="match status" value="1"/>
</dbReference>
<dbReference type="InterPro" id="IPR011050">
    <property type="entry name" value="Pectin_lyase_fold/virulence"/>
</dbReference>
<dbReference type="InterPro" id="IPR006626">
    <property type="entry name" value="PbH1"/>
</dbReference>
<evidence type="ECO:0008006" key="7">
    <source>
        <dbReference type="Google" id="ProtNLM"/>
    </source>
</evidence>
<gene>
    <name evidence="5" type="ORF">GCM10010123_09740</name>
</gene>
<reference evidence="5" key="2">
    <citation type="submission" date="2020-09" db="EMBL/GenBank/DDBJ databases">
        <authorList>
            <person name="Sun Q."/>
            <person name="Ohkuma M."/>
        </authorList>
    </citation>
    <scope>NUCLEOTIDE SEQUENCE</scope>
    <source>
        <strain evidence="5">JCM 3090</strain>
    </source>
</reference>
<comment type="caution">
    <text evidence="5">The sequence shown here is derived from an EMBL/GenBank/DDBJ whole genome shotgun (WGS) entry which is preliminary data.</text>
</comment>
<dbReference type="RefSeq" id="WP_189168844.1">
    <property type="nucleotide sequence ID" value="NZ_BMQB01000002.1"/>
</dbReference>
<dbReference type="InterPro" id="IPR012334">
    <property type="entry name" value="Pectin_lyas_fold"/>
</dbReference>
<feature type="compositionally biased region" description="Low complexity" evidence="1">
    <location>
        <begin position="32"/>
        <end position="42"/>
    </location>
</feature>
<feature type="domain" description="Right handed beta helix" evidence="4">
    <location>
        <begin position="342"/>
        <end position="433"/>
    </location>
</feature>
<dbReference type="InterPro" id="IPR007742">
    <property type="entry name" value="NosD_dom"/>
</dbReference>
<name>A0A8J3B0C1_9ACTN</name>
<dbReference type="EMBL" id="BMQB01000002">
    <property type="protein sequence ID" value="GGJ82024.1"/>
    <property type="molecule type" value="Genomic_DNA"/>
</dbReference>
<dbReference type="Pfam" id="PF13229">
    <property type="entry name" value="Beta_helix"/>
    <property type="match status" value="1"/>
</dbReference>
<feature type="compositionally biased region" description="Pro residues" evidence="1">
    <location>
        <begin position="43"/>
        <end position="59"/>
    </location>
</feature>
<proteinExistence type="predicted"/>